<dbReference type="Proteomes" id="UP000001753">
    <property type="component" value="Chromosome"/>
</dbReference>
<evidence type="ECO:0000313" key="5">
    <source>
        <dbReference type="EMBL" id="REF24833.1"/>
    </source>
</evidence>
<reference evidence="3 6" key="2">
    <citation type="submission" date="2012-04" db="EMBL/GenBank/DDBJ databases">
        <title>The Genome Sequence of Bacillus cereus VD078.</title>
        <authorList>
            <consortium name="The Broad Institute Genome Sequencing Platform"/>
            <consortium name="The Broad Institute Genome Sequencing Center for Infectious Disease"/>
            <person name="Feldgarden M."/>
            <person name="Van der Auwera G.A."/>
            <person name="Mahillon J."/>
            <person name="Duprez V."/>
            <person name="Timmery S."/>
            <person name="Mattelet C."/>
            <person name="Dierick K."/>
            <person name="Sun M."/>
            <person name="Yu Z."/>
            <person name="Zhu L."/>
            <person name="Hu X."/>
            <person name="Shank E.B."/>
            <person name="Swiecicka I."/>
            <person name="Hansen B.M."/>
            <person name="Andrup L."/>
            <person name="Young S.K."/>
            <person name="Zeng Q."/>
            <person name="Gargeya S."/>
            <person name="Fitzgerald M."/>
            <person name="Haas B."/>
            <person name="Abouelleil A."/>
            <person name="Alvarado L."/>
            <person name="Arachchi H.M."/>
            <person name="Berlin A."/>
            <person name="Chapman S.B."/>
            <person name="Goldberg J."/>
            <person name="Griggs A."/>
            <person name="Gujja S."/>
            <person name="Hansen M."/>
            <person name="Howarth C."/>
            <person name="Imamovic A."/>
            <person name="Larimer J."/>
            <person name="McCowen C."/>
            <person name="Montmayeur A."/>
            <person name="Murphy C."/>
            <person name="Neiman D."/>
            <person name="Pearson M."/>
            <person name="Priest M."/>
            <person name="Roberts A."/>
            <person name="Saif S."/>
            <person name="Shea T."/>
            <person name="Sisk P."/>
            <person name="Sykes S."/>
            <person name="Wortman J."/>
            <person name="Nusbaum C."/>
            <person name="Birren B."/>
        </authorList>
    </citation>
    <scope>NUCLEOTIDE SEQUENCE [LARGE SCALE GENOMIC DNA]</scope>
    <source>
        <strain evidence="3 6">VD078</strain>
    </source>
</reference>
<evidence type="ECO:0000313" key="2">
    <source>
        <dbReference type="EMBL" id="EEL71483.1"/>
    </source>
</evidence>
<dbReference type="EMBL" id="ACMP01000054">
    <property type="protein sequence ID" value="EEL71483.1"/>
    <property type="molecule type" value="Genomic_DNA"/>
</dbReference>
<evidence type="ECO:0000313" key="3">
    <source>
        <dbReference type="EMBL" id="EJR37964.1"/>
    </source>
</evidence>
<evidence type="ECO:0000256" key="1">
    <source>
        <dbReference type="SAM" id="Coils"/>
    </source>
</evidence>
<dbReference type="Proteomes" id="UP000256530">
    <property type="component" value="Unassembled WGS sequence"/>
</dbReference>
<evidence type="ECO:0000313" key="7">
    <source>
        <dbReference type="Proteomes" id="UP000065797"/>
    </source>
</evidence>
<accession>C2XS31</accession>
<dbReference type="EMBL" id="AHEV01000022">
    <property type="protein sequence ID" value="EJR37964.1"/>
    <property type="molecule type" value="Genomic_DNA"/>
</dbReference>
<dbReference type="Proteomes" id="UP000006976">
    <property type="component" value="Unassembled WGS sequence"/>
</dbReference>
<reference evidence="4 7" key="3">
    <citation type="submission" date="2016-01" db="EMBL/GenBank/DDBJ databases">
        <authorList>
            <person name="McClelland M."/>
            <person name="Jain A."/>
            <person name="Saraogi P."/>
            <person name="Mendelson R."/>
            <person name="Westerman R."/>
            <person name="SanMiguel P."/>
            <person name="Csonka L."/>
        </authorList>
    </citation>
    <scope>NUCLEOTIDE SEQUENCE [LARGE SCALE GENOMIC DNA]</scope>
    <source>
        <strain evidence="4 7">PE8-15</strain>
    </source>
</reference>
<proteinExistence type="predicted"/>
<accession>C2PU30</accession>
<feature type="coiled-coil region" evidence="1">
    <location>
        <begin position="90"/>
        <end position="125"/>
    </location>
</feature>
<dbReference type="RefSeq" id="WP_002012036.1">
    <property type="nucleotide sequence ID" value="NZ_CAKJWQ010000006.1"/>
</dbReference>
<dbReference type="KEGG" id="bww:bwei_3336"/>
<reference evidence="5 8" key="4">
    <citation type="submission" date="2018-08" db="EMBL/GenBank/DDBJ databases">
        <title>Freshwater and sediment microbial communities from various areas in North America, analyzing microbe dynamics in response to fracking.</title>
        <authorList>
            <person name="Lamendella R."/>
        </authorList>
    </citation>
    <scope>NUCLEOTIDE SEQUENCE [LARGE SCALE GENOMIC DNA]</scope>
    <source>
        <strain evidence="5 8">DB-1</strain>
    </source>
</reference>
<accession>J8F3I4</accession>
<evidence type="ECO:0000313" key="4">
    <source>
        <dbReference type="EMBL" id="KWU68101.1"/>
    </source>
</evidence>
<comment type="caution">
    <text evidence="4">The sequence shown here is derived from an EMBL/GenBank/DDBJ whole genome shotgun (WGS) entry which is preliminary data.</text>
</comment>
<keyword evidence="1" id="KW-0175">Coiled coil</keyword>
<organism evidence="4 7">
    <name type="scientific">Bacillus mycoides</name>
    <dbReference type="NCBI Taxonomy" id="1405"/>
    <lineage>
        <taxon>Bacteria</taxon>
        <taxon>Bacillati</taxon>
        <taxon>Bacillota</taxon>
        <taxon>Bacilli</taxon>
        <taxon>Bacillales</taxon>
        <taxon>Bacillaceae</taxon>
        <taxon>Bacillus</taxon>
        <taxon>Bacillus cereus group</taxon>
    </lineage>
</organism>
<reference evidence="2" key="1">
    <citation type="journal article" date="2012" name="Genome Res.">
        <title>Genomic characterization of the Bacillus cereus sensu lato species: Backdrop to the evolution of Bacillus anthracis.</title>
        <authorList>
            <person name="Zwick M.E."/>
            <person name="Joseph S.J."/>
            <person name="Didelot X."/>
            <person name="Chen P.E."/>
            <person name="Bishop-Lilly K.A."/>
            <person name="Stewart A.C."/>
            <person name="Willner K."/>
            <person name="Nolan N."/>
            <person name="Lentz S."/>
            <person name="Thomason M.K."/>
            <person name="Sozhamannan S."/>
            <person name="Mateczun A.J."/>
            <person name="Du L."/>
            <person name="Read T.D."/>
        </authorList>
    </citation>
    <scope>NUCLEOTIDE SEQUENCE [LARGE SCALE GENOMIC DNA]</scope>
    <source>
        <strain evidence="2">AH603</strain>
    </source>
</reference>
<protein>
    <submittedName>
        <fullName evidence="4">Cytoplasmic protein</fullName>
    </submittedName>
</protein>
<name>A0A084J609_BACMY</name>
<dbReference type="Proteomes" id="UP000065797">
    <property type="component" value="Unassembled WGS sequence"/>
</dbReference>
<accession>A0A125PPQ6</accession>
<sequence>MDKQQYDTIKLQINQEKEHILKEVYELTAEKRKIEQKKEYDLYVVKSRNKVVQTGQRIMAGMLSSHTFSPERIEEWNRKIKKTEGFIQKNESFLEQIKEKERVIDEMYEEDCKKLAKVKEKLEEKMLLDLKMCMNG</sequence>
<dbReference type="EMBL" id="LRPH01000005">
    <property type="protein sequence ID" value="KWU68101.1"/>
    <property type="molecule type" value="Genomic_DNA"/>
</dbReference>
<dbReference type="HOGENOM" id="CLU_1871183_0_0_9"/>
<gene>
    <name evidence="4" type="ORF">AWW70_28345</name>
    <name evidence="2" type="ORF">bcere0026_14960</name>
    <name evidence="5" type="ORF">DET55_12938</name>
    <name evidence="3" type="ORF">III_03717</name>
</gene>
<dbReference type="AlphaFoldDB" id="A0A084J609"/>
<accession>A0A084J609</accession>
<dbReference type="PATRIC" id="fig|1405.20.peg.127"/>
<evidence type="ECO:0000313" key="6">
    <source>
        <dbReference type="Proteomes" id="UP000006976"/>
    </source>
</evidence>
<evidence type="ECO:0000313" key="8">
    <source>
        <dbReference type="Proteomes" id="UP000256530"/>
    </source>
</evidence>
<dbReference type="EMBL" id="QTTY01000029">
    <property type="protein sequence ID" value="REF24833.1"/>
    <property type="molecule type" value="Genomic_DNA"/>
</dbReference>